<keyword evidence="5" id="KW-0472">Membrane</keyword>
<dbReference type="PANTHER" id="PTHR30026:SF22">
    <property type="entry name" value="OUTER MEMBRANE EFFLUX PROTEIN"/>
    <property type="match status" value="1"/>
</dbReference>
<evidence type="ECO:0000256" key="5">
    <source>
        <dbReference type="ARBA" id="ARBA00023136"/>
    </source>
</evidence>
<keyword evidence="4" id="KW-0812">Transmembrane</keyword>
<proteinExistence type="predicted"/>
<dbReference type="EMBL" id="UOFW01000082">
    <property type="protein sequence ID" value="VAX04232.1"/>
    <property type="molecule type" value="Genomic_DNA"/>
</dbReference>
<dbReference type="GO" id="GO:0015288">
    <property type="term" value="F:porin activity"/>
    <property type="evidence" value="ECO:0007669"/>
    <property type="project" value="TreeGrafter"/>
</dbReference>
<protein>
    <submittedName>
        <fullName evidence="7">Type I secretion outer membrane protein, TolC family</fullName>
    </submittedName>
</protein>
<dbReference type="Gene3D" id="1.20.1600.10">
    <property type="entry name" value="Outer membrane efflux proteins (OEP)"/>
    <property type="match status" value="1"/>
</dbReference>
<name>A0A3B1AKG8_9ZZZZ</name>
<dbReference type="GO" id="GO:0009279">
    <property type="term" value="C:cell outer membrane"/>
    <property type="evidence" value="ECO:0007669"/>
    <property type="project" value="UniProtKB-SubCell"/>
</dbReference>
<dbReference type="InterPro" id="IPR051906">
    <property type="entry name" value="TolC-like"/>
</dbReference>
<dbReference type="InterPro" id="IPR003423">
    <property type="entry name" value="OMP_efflux"/>
</dbReference>
<dbReference type="GO" id="GO:0015562">
    <property type="term" value="F:efflux transmembrane transporter activity"/>
    <property type="evidence" value="ECO:0007669"/>
    <property type="project" value="InterPro"/>
</dbReference>
<evidence type="ECO:0000256" key="4">
    <source>
        <dbReference type="ARBA" id="ARBA00022692"/>
    </source>
</evidence>
<sequence>MTLPLYQSGAVSSNIRQSRQVENQRRLETVSVERDVEERVRNAWENFREATARIVSSEDQVTANDIALEGVRQESEVGSRTTLDVLDAEQELLDSRVSLVRAQRDQHVAAYSLLMVIGKLTAEEMALDVAQYDPSRNRDNVENKFFGWGIGED</sequence>
<dbReference type="Pfam" id="PF02321">
    <property type="entry name" value="OEP"/>
    <property type="match status" value="1"/>
</dbReference>
<keyword evidence="2" id="KW-0813">Transport</keyword>
<accession>A0A3B1AKG8</accession>
<evidence type="ECO:0000256" key="6">
    <source>
        <dbReference type="ARBA" id="ARBA00023237"/>
    </source>
</evidence>
<keyword evidence="6" id="KW-0998">Cell outer membrane</keyword>
<dbReference type="PANTHER" id="PTHR30026">
    <property type="entry name" value="OUTER MEMBRANE PROTEIN TOLC"/>
    <property type="match status" value="1"/>
</dbReference>
<keyword evidence="3" id="KW-1134">Transmembrane beta strand</keyword>
<evidence type="ECO:0000256" key="3">
    <source>
        <dbReference type="ARBA" id="ARBA00022452"/>
    </source>
</evidence>
<dbReference type="SUPFAM" id="SSF56954">
    <property type="entry name" value="Outer membrane efflux proteins (OEP)"/>
    <property type="match status" value="1"/>
</dbReference>
<gene>
    <name evidence="7" type="ORF">MNBD_ALPHA03-2076</name>
</gene>
<dbReference type="GO" id="GO:1990281">
    <property type="term" value="C:efflux pump complex"/>
    <property type="evidence" value="ECO:0007669"/>
    <property type="project" value="TreeGrafter"/>
</dbReference>
<evidence type="ECO:0000313" key="7">
    <source>
        <dbReference type="EMBL" id="VAX04232.1"/>
    </source>
</evidence>
<reference evidence="7" key="1">
    <citation type="submission" date="2018-06" db="EMBL/GenBank/DDBJ databases">
        <authorList>
            <person name="Zhirakovskaya E."/>
        </authorList>
    </citation>
    <scope>NUCLEOTIDE SEQUENCE</scope>
</reference>
<organism evidence="7">
    <name type="scientific">hydrothermal vent metagenome</name>
    <dbReference type="NCBI Taxonomy" id="652676"/>
    <lineage>
        <taxon>unclassified sequences</taxon>
        <taxon>metagenomes</taxon>
        <taxon>ecological metagenomes</taxon>
    </lineage>
</organism>
<comment type="subcellular location">
    <subcellularLocation>
        <location evidence="1">Cell outer membrane</location>
    </subcellularLocation>
</comment>
<evidence type="ECO:0000256" key="2">
    <source>
        <dbReference type="ARBA" id="ARBA00022448"/>
    </source>
</evidence>
<dbReference type="AlphaFoldDB" id="A0A3B1AKG8"/>
<evidence type="ECO:0000256" key="1">
    <source>
        <dbReference type="ARBA" id="ARBA00004442"/>
    </source>
</evidence>